<name>A0A2P4XFI7_9STRA</name>
<evidence type="ECO:0000313" key="1">
    <source>
        <dbReference type="EMBL" id="POM64323.1"/>
    </source>
</evidence>
<sequence>MPFQRLLERAPHALSVSTPSSGMDEDSLEGVMKLRATRLGSEIFKKPENLYRILLTWCRGIYHPYSHGVRHKTDIMSGAKYCVARQWPLPREQCEVIGVFIADKVKSVMLRESKFPHSTPTFCIRKPNRKWRLFHT</sequence>
<dbReference type="EMBL" id="NCKW01011131">
    <property type="protein sequence ID" value="POM64323.1"/>
    <property type="molecule type" value="Genomic_DNA"/>
</dbReference>
<dbReference type="InterPro" id="IPR043502">
    <property type="entry name" value="DNA/RNA_pol_sf"/>
</dbReference>
<dbReference type="SUPFAM" id="SSF56672">
    <property type="entry name" value="DNA/RNA polymerases"/>
    <property type="match status" value="1"/>
</dbReference>
<gene>
    <name evidence="1" type="ORF">PHPALM_20167</name>
</gene>
<keyword evidence="2" id="KW-1185">Reference proteome</keyword>
<comment type="caution">
    <text evidence="1">The sequence shown here is derived from an EMBL/GenBank/DDBJ whole genome shotgun (WGS) entry which is preliminary data.</text>
</comment>
<proteinExistence type="predicted"/>
<dbReference type="Proteomes" id="UP000237271">
    <property type="component" value="Unassembled WGS sequence"/>
</dbReference>
<dbReference type="AlphaFoldDB" id="A0A2P4XFI7"/>
<accession>A0A2P4XFI7</accession>
<reference evidence="1 2" key="1">
    <citation type="journal article" date="2017" name="Genome Biol. Evol.">
        <title>Phytophthora megakarya and P. palmivora, closely related causal agents of cacao black pod rot, underwent increases in genome sizes and gene numbers by different mechanisms.</title>
        <authorList>
            <person name="Ali S.S."/>
            <person name="Shao J."/>
            <person name="Lary D.J."/>
            <person name="Kronmiller B."/>
            <person name="Shen D."/>
            <person name="Strem M.D."/>
            <person name="Amoako-Attah I."/>
            <person name="Akrofi A.Y."/>
            <person name="Begoude B.A."/>
            <person name="Ten Hoopen G.M."/>
            <person name="Coulibaly K."/>
            <person name="Kebe B.I."/>
            <person name="Melnick R.L."/>
            <person name="Guiltinan M.J."/>
            <person name="Tyler B.M."/>
            <person name="Meinhardt L.W."/>
            <person name="Bailey B.A."/>
        </authorList>
    </citation>
    <scope>NUCLEOTIDE SEQUENCE [LARGE SCALE GENOMIC DNA]</scope>
    <source>
        <strain evidence="2">sbr112.9</strain>
    </source>
</reference>
<dbReference type="Gene3D" id="3.10.10.10">
    <property type="entry name" value="HIV Type 1 Reverse Transcriptase, subunit A, domain 1"/>
    <property type="match status" value="1"/>
</dbReference>
<protein>
    <submittedName>
        <fullName evidence="1">Pol protein</fullName>
    </submittedName>
</protein>
<organism evidence="1 2">
    <name type="scientific">Phytophthora palmivora</name>
    <dbReference type="NCBI Taxonomy" id="4796"/>
    <lineage>
        <taxon>Eukaryota</taxon>
        <taxon>Sar</taxon>
        <taxon>Stramenopiles</taxon>
        <taxon>Oomycota</taxon>
        <taxon>Peronosporomycetes</taxon>
        <taxon>Peronosporales</taxon>
        <taxon>Peronosporaceae</taxon>
        <taxon>Phytophthora</taxon>
    </lineage>
</organism>
<evidence type="ECO:0000313" key="2">
    <source>
        <dbReference type="Proteomes" id="UP000237271"/>
    </source>
</evidence>